<dbReference type="RefSeq" id="WP_311620936.1">
    <property type="nucleotide sequence ID" value="NZ_JAVREV010000022.1"/>
</dbReference>
<evidence type="ECO:0000256" key="1">
    <source>
        <dbReference type="SAM" id="MobiDB-lite"/>
    </source>
</evidence>
<proteinExistence type="predicted"/>
<keyword evidence="3" id="KW-1185">Reference proteome</keyword>
<sequence>MDTTLVAAEPLTLDGFSPVVTAESATETTLGRQNANDSDKSNYFESA</sequence>
<reference evidence="3" key="1">
    <citation type="submission" date="2023-07" db="EMBL/GenBank/DDBJ databases">
        <title>30 novel species of actinomycetes from the DSMZ collection.</title>
        <authorList>
            <person name="Nouioui I."/>
        </authorList>
    </citation>
    <scope>NUCLEOTIDE SEQUENCE [LARGE SCALE GENOMIC DNA]</scope>
    <source>
        <strain evidence="3">DSM 41886</strain>
    </source>
</reference>
<evidence type="ECO:0000313" key="3">
    <source>
        <dbReference type="Proteomes" id="UP001183615"/>
    </source>
</evidence>
<feature type="region of interest" description="Disordered" evidence="1">
    <location>
        <begin position="24"/>
        <end position="47"/>
    </location>
</feature>
<feature type="compositionally biased region" description="Polar residues" evidence="1">
    <location>
        <begin position="24"/>
        <end position="36"/>
    </location>
</feature>
<protein>
    <submittedName>
        <fullName evidence="2">Uncharacterized protein</fullName>
    </submittedName>
</protein>
<organism evidence="2 3">
    <name type="scientific">Streptomyces johnsoniae</name>
    <dbReference type="NCBI Taxonomy" id="3075532"/>
    <lineage>
        <taxon>Bacteria</taxon>
        <taxon>Bacillati</taxon>
        <taxon>Actinomycetota</taxon>
        <taxon>Actinomycetes</taxon>
        <taxon>Kitasatosporales</taxon>
        <taxon>Streptomycetaceae</taxon>
        <taxon>Streptomyces</taxon>
    </lineage>
</organism>
<accession>A0ABU2SFD2</accession>
<gene>
    <name evidence="2" type="ORF">RM779_29990</name>
</gene>
<evidence type="ECO:0000313" key="2">
    <source>
        <dbReference type="EMBL" id="MDT0446795.1"/>
    </source>
</evidence>
<comment type="caution">
    <text evidence="2">The sequence shown here is derived from an EMBL/GenBank/DDBJ whole genome shotgun (WGS) entry which is preliminary data.</text>
</comment>
<name>A0ABU2SFD2_9ACTN</name>
<dbReference type="EMBL" id="JAVREV010000022">
    <property type="protein sequence ID" value="MDT0446795.1"/>
    <property type="molecule type" value="Genomic_DNA"/>
</dbReference>
<feature type="compositionally biased region" description="Basic and acidic residues" evidence="1">
    <location>
        <begin position="37"/>
        <end position="47"/>
    </location>
</feature>
<dbReference type="Proteomes" id="UP001183615">
    <property type="component" value="Unassembled WGS sequence"/>
</dbReference>